<dbReference type="GO" id="GO:0016887">
    <property type="term" value="F:ATP hydrolysis activity"/>
    <property type="evidence" value="ECO:0007669"/>
    <property type="project" value="InterPro"/>
</dbReference>
<dbReference type="Proteomes" id="UP000016630">
    <property type="component" value="Unassembled WGS sequence"/>
</dbReference>
<dbReference type="PATRIC" id="fig|1227271.3.peg.1578"/>
<dbReference type="GO" id="GO:0005524">
    <property type="term" value="F:ATP binding"/>
    <property type="evidence" value="ECO:0007669"/>
    <property type="project" value="InterPro"/>
</dbReference>
<feature type="domain" description="ATPase AAA-type core" evidence="1">
    <location>
        <begin position="45"/>
        <end position="361"/>
    </location>
</feature>
<sequence length="433" mass="50020">MLVNFTFKNFRSFRDEKTLSMEASAIKELSKSVIRKGAYKLLPAAVLYGANSSGKSNALFALARMRSIVLDSVKLNPQDTLRFDPFMLDRESAQKPTSFEIQFLKDGIKYRYGFEYDKTRIISEWLYEKQEKEREFNLFLRAGSEFEISKKRFPEGDGKADATLGNRLFVSLCAQLNGKKSSSILDWFQHCNLISGVEKQGYEGFTLKMLKENPEGCNEAKDFFRRTQLGFKDLIVTEQPLSNDVLKEVPDELKEFILKEFDGRSVLEIKTSHWVYDQDGNQVEEKIFAKDEMESEGTKKVIELSGPLFDTLKEGSVLLVDELDAKLHPLLTRSILKLFMSPETNPNGAQLIFNTHDTNLLKGDYLRRDQIWFTEKDRTESSDLYSLIEFRDAEGVKVRKDRSFQNDYINGRYGAIPFIFSSVEPWDNRQKEK</sequence>
<organism evidence="2 3">
    <name type="scientific">Porphyromonas gingivalis F0570</name>
    <dbReference type="NCBI Taxonomy" id="1227271"/>
    <lineage>
        <taxon>Bacteria</taxon>
        <taxon>Pseudomonadati</taxon>
        <taxon>Bacteroidota</taxon>
        <taxon>Bacteroidia</taxon>
        <taxon>Bacteroidales</taxon>
        <taxon>Porphyromonadaceae</taxon>
        <taxon>Porphyromonas</taxon>
    </lineage>
</organism>
<comment type="caution">
    <text evidence="2">The sequence shown here is derived from an EMBL/GenBank/DDBJ whole genome shotgun (WGS) entry which is preliminary data.</text>
</comment>
<dbReference type="RefSeq" id="WP_021665834.1">
    <property type="nucleotide sequence ID" value="NZ_KI259212.1"/>
</dbReference>
<evidence type="ECO:0000313" key="2">
    <source>
        <dbReference type="EMBL" id="ERJ64553.1"/>
    </source>
</evidence>
<dbReference type="HOGENOM" id="CLU_046693_2_0_10"/>
<accession>A0A0E2LNK1</accession>
<dbReference type="InterPro" id="IPR003959">
    <property type="entry name" value="ATPase_AAA_core"/>
</dbReference>
<dbReference type="Pfam" id="PF13304">
    <property type="entry name" value="AAA_21"/>
    <property type="match status" value="1"/>
</dbReference>
<dbReference type="Gene3D" id="3.40.50.300">
    <property type="entry name" value="P-loop containing nucleotide triphosphate hydrolases"/>
    <property type="match status" value="1"/>
</dbReference>
<dbReference type="AlphaFoldDB" id="A0A0E2LNK1"/>
<evidence type="ECO:0000259" key="1">
    <source>
        <dbReference type="Pfam" id="PF13304"/>
    </source>
</evidence>
<dbReference type="SUPFAM" id="SSF52540">
    <property type="entry name" value="P-loop containing nucleoside triphosphate hydrolases"/>
    <property type="match status" value="1"/>
</dbReference>
<dbReference type="EMBL" id="AWUW01000130">
    <property type="protein sequence ID" value="ERJ64553.1"/>
    <property type="molecule type" value="Genomic_DNA"/>
</dbReference>
<protein>
    <recommendedName>
        <fullName evidence="1">ATPase AAA-type core domain-containing protein</fullName>
    </recommendedName>
</protein>
<gene>
    <name evidence="2" type="ORF">HMPREF1555_01810</name>
</gene>
<proteinExistence type="predicted"/>
<reference evidence="2 3" key="1">
    <citation type="submission" date="2013-06" db="EMBL/GenBank/DDBJ databases">
        <authorList>
            <person name="Weinstock G."/>
            <person name="Sodergren E."/>
            <person name="Lobos E.A."/>
            <person name="Fulton L."/>
            <person name="Fulton R."/>
            <person name="Courtney L."/>
            <person name="Fronick C."/>
            <person name="O'Laughlin M."/>
            <person name="Godfrey J."/>
            <person name="Wilson R.M."/>
            <person name="Miner T."/>
            <person name="Farmer C."/>
            <person name="Delehaunty K."/>
            <person name="Cordes M."/>
            <person name="Minx P."/>
            <person name="Tomlinson C."/>
            <person name="Chen J."/>
            <person name="Wollam A."/>
            <person name="Pepin K.H."/>
            <person name="Bhonagiri V."/>
            <person name="Zhang X."/>
            <person name="Warren W."/>
            <person name="Mitreva M."/>
            <person name="Mardis E.R."/>
            <person name="Wilson R.K."/>
        </authorList>
    </citation>
    <scope>NUCLEOTIDE SEQUENCE [LARGE SCALE GENOMIC DNA]</scope>
    <source>
        <strain evidence="2 3">F0570</strain>
    </source>
</reference>
<dbReference type="PANTHER" id="PTHR40396">
    <property type="entry name" value="ATPASE-LIKE PROTEIN"/>
    <property type="match status" value="1"/>
</dbReference>
<dbReference type="PANTHER" id="PTHR40396:SF1">
    <property type="entry name" value="ATPASE AAA-TYPE CORE DOMAIN-CONTAINING PROTEIN"/>
    <property type="match status" value="1"/>
</dbReference>
<name>A0A0E2LNK1_PORGN</name>
<dbReference type="InterPro" id="IPR027417">
    <property type="entry name" value="P-loop_NTPase"/>
</dbReference>
<evidence type="ECO:0000313" key="3">
    <source>
        <dbReference type="Proteomes" id="UP000016630"/>
    </source>
</evidence>